<evidence type="ECO:0000313" key="11">
    <source>
        <dbReference type="Proteomes" id="UP000231550"/>
    </source>
</evidence>
<evidence type="ECO:0000256" key="6">
    <source>
        <dbReference type="ARBA" id="ARBA00023204"/>
    </source>
</evidence>
<sequence>MLPEPIKNLVDQLSKLPEIGPRAATRLAFFMLNQPDDYLKDFARAIEELKQKTKVCQNCFNLATDTACVICSDTRRDQNTICVVEDILDIIPIERTKRYNGVYHILGGLIAPIEGLTPEKLRIKELENRIKNLQQKDKNKTVEIILAFNPTTEGDTTALYLQRVLSSLGIKITRLGRGLSTGSDLEYTDETTLINAFLGRR</sequence>
<keyword evidence="5 7" id="KW-0233">DNA recombination</keyword>
<protein>
    <recommendedName>
        <fullName evidence="7">Recombination protein RecR</fullName>
    </recommendedName>
</protein>
<name>A0A2H0KQV3_9BACT</name>
<comment type="function">
    <text evidence="7">May play a role in DNA repair. It seems to be involved in an RecBC-independent recombinational process of DNA repair. It may act with RecF and RecO.</text>
</comment>
<dbReference type="EMBL" id="PCVN01000047">
    <property type="protein sequence ID" value="PIQ74487.1"/>
    <property type="molecule type" value="Genomic_DNA"/>
</dbReference>
<dbReference type="Pfam" id="PF21176">
    <property type="entry name" value="RecR_HhH"/>
    <property type="match status" value="1"/>
</dbReference>
<keyword evidence="2 7" id="KW-0227">DNA damage</keyword>
<keyword evidence="6 7" id="KW-0234">DNA repair</keyword>
<comment type="caution">
    <text evidence="10">The sequence shown here is derived from an EMBL/GenBank/DDBJ whole genome shotgun (WGS) entry which is preliminary data.</text>
</comment>
<dbReference type="InterPro" id="IPR015967">
    <property type="entry name" value="Rcmb_RecR_Znf"/>
</dbReference>
<accession>A0A2H0KQV3</accession>
<evidence type="ECO:0000259" key="9">
    <source>
        <dbReference type="PROSITE" id="PS50880"/>
    </source>
</evidence>
<keyword evidence="8" id="KW-0175">Coiled coil</keyword>
<dbReference type="PROSITE" id="PS01300">
    <property type="entry name" value="RECR"/>
    <property type="match status" value="1"/>
</dbReference>
<comment type="similarity">
    <text evidence="7">Belongs to the RecR family.</text>
</comment>
<evidence type="ECO:0000313" key="10">
    <source>
        <dbReference type="EMBL" id="PIQ74487.1"/>
    </source>
</evidence>
<dbReference type="PROSITE" id="PS50880">
    <property type="entry name" value="TOPRIM"/>
    <property type="match status" value="1"/>
</dbReference>
<dbReference type="InterPro" id="IPR023627">
    <property type="entry name" value="Rcmb_RecR"/>
</dbReference>
<evidence type="ECO:0000256" key="3">
    <source>
        <dbReference type="ARBA" id="ARBA00022771"/>
    </source>
</evidence>
<dbReference type="AlphaFoldDB" id="A0A2H0KQV3"/>
<dbReference type="Pfam" id="PF21175">
    <property type="entry name" value="RecR_C"/>
    <property type="match status" value="1"/>
</dbReference>
<organism evidence="10 11">
    <name type="scientific">Candidatus Portnoybacteria bacterium CG11_big_fil_rev_8_21_14_0_20_44_10</name>
    <dbReference type="NCBI Taxonomy" id="1974818"/>
    <lineage>
        <taxon>Bacteria</taxon>
        <taxon>Candidatus Portnoyibacteriota</taxon>
    </lineage>
</organism>
<feature type="domain" description="Toprim" evidence="9">
    <location>
        <begin position="79"/>
        <end position="180"/>
    </location>
</feature>
<evidence type="ECO:0000256" key="4">
    <source>
        <dbReference type="ARBA" id="ARBA00022833"/>
    </source>
</evidence>
<evidence type="ECO:0000256" key="5">
    <source>
        <dbReference type="ARBA" id="ARBA00023172"/>
    </source>
</evidence>
<dbReference type="NCBIfam" id="TIGR00615">
    <property type="entry name" value="recR"/>
    <property type="match status" value="1"/>
</dbReference>
<dbReference type="GO" id="GO:0003677">
    <property type="term" value="F:DNA binding"/>
    <property type="evidence" value="ECO:0007669"/>
    <property type="project" value="UniProtKB-UniRule"/>
</dbReference>
<dbReference type="Gene3D" id="3.40.1360.10">
    <property type="match status" value="1"/>
</dbReference>
<dbReference type="PANTHER" id="PTHR30446:SF0">
    <property type="entry name" value="RECOMBINATION PROTEIN RECR"/>
    <property type="match status" value="1"/>
</dbReference>
<dbReference type="Pfam" id="PF13662">
    <property type="entry name" value="Toprim_4"/>
    <property type="match status" value="1"/>
</dbReference>
<evidence type="ECO:0000256" key="1">
    <source>
        <dbReference type="ARBA" id="ARBA00022723"/>
    </source>
</evidence>
<dbReference type="PANTHER" id="PTHR30446">
    <property type="entry name" value="RECOMBINATION PROTEIN RECR"/>
    <property type="match status" value="1"/>
</dbReference>
<proteinExistence type="inferred from homology"/>
<dbReference type="HAMAP" id="MF_00017">
    <property type="entry name" value="RecR"/>
    <property type="match status" value="1"/>
</dbReference>
<dbReference type="Gene3D" id="1.10.8.420">
    <property type="entry name" value="RecR Domain 1"/>
    <property type="match status" value="1"/>
</dbReference>
<reference evidence="10 11" key="1">
    <citation type="submission" date="2017-09" db="EMBL/GenBank/DDBJ databases">
        <title>Depth-based differentiation of microbial function through sediment-hosted aquifers and enrichment of novel symbionts in the deep terrestrial subsurface.</title>
        <authorList>
            <person name="Probst A.J."/>
            <person name="Ladd B."/>
            <person name="Jarett J.K."/>
            <person name="Geller-Mcgrath D.E."/>
            <person name="Sieber C.M."/>
            <person name="Emerson J.B."/>
            <person name="Anantharaman K."/>
            <person name="Thomas B.C."/>
            <person name="Malmstrom R."/>
            <person name="Stieglmeier M."/>
            <person name="Klingl A."/>
            <person name="Woyke T."/>
            <person name="Ryan C.M."/>
            <person name="Banfield J.F."/>
        </authorList>
    </citation>
    <scope>NUCLEOTIDE SEQUENCE [LARGE SCALE GENOMIC DNA]</scope>
    <source>
        <strain evidence="10">CG11_big_fil_rev_8_21_14_0_20_44_10</strain>
    </source>
</reference>
<dbReference type="CDD" id="cd01025">
    <property type="entry name" value="TOPRIM_recR"/>
    <property type="match status" value="1"/>
</dbReference>
<dbReference type="GO" id="GO:0006310">
    <property type="term" value="P:DNA recombination"/>
    <property type="evidence" value="ECO:0007669"/>
    <property type="project" value="UniProtKB-UniRule"/>
</dbReference>
<dbReference type="InterPro" id="IPR034137">
    <property type="entry name" value="TOPRIM_RecR"/>
</dbReference>
<dbReference type="GO" id="GO:0006281">
    <property type="term" value="P:DNA repair"/>
    <property type="evidence" value="ECO:0007669"/>
    <property type="project" value="UniProtKB-UniRule"/>
</dbReference>
<keyword evidence="4 7" id="KW-0862">Zinc</keyword>
<dbReference type="SUPFAM" id="SSF111304">
    <property type="entry name" value="Recombination protein RecR"/>
    <property type="match status" value="1"/>
</dbReference>
<dbReference type="InterPro" id="IPR006171">
    <property type="entry name" value="TOPRIM_dom"/>
</dbReference>
<gene>
    <name evidence="7" type="primary">recR</name>
    <name evidence="10" type="ORF">COV85_01835</name>
</gene>
<keyword evidence="3 7" id="KW-0863">Zinc-finger</keyword>
<feature type="zinc finger region" description="C4-type" evidence="7">
    <location>
        <begin position="56"/>
        <end position="71"/>
    </location>
</feature>
<dbReference type="InterPro" id="IPR000093">
    <property type="entry name" value="DNA_Rcmb_RecR"/>
</dbReference>
<keyword evidence="1 7" id="KW-0479">Metal-binding</keyword>
<evidence type="ECO:0000256" key="2">
    <source>
        <dbReference type="ARBA" id="ARBA00022763"/>
    </source>
</evidence>
<evidence type="ECO:0000256" key="8">
    <source>
        <dbReference type="SAM" id="Coils"/>
    </source>
</evidence>
<dbReference type="SMART" id="SM00493">
    <property type="entry name" value="TOPRIM"/>
    <property type="match status" value="1"/>
</dbReference>
<dbReference type="GO" id="GO:0008270">
    <property type="term" value="F:zinc ion binding"/>
    <property type="evidence" value="ECO:0007669"/>
    <property type="project" value="UniProtKB-KW"/>
</dbReference>
<feature type="coiled-coil region" evidence="8">
    <location>
        <begin position="116"/>
        <end position="143"/>
    </location>
</feature>
<evidence type="ECO:0000256" key="7">
    <source>
        <dbReference type="HAMAP-Rule" id="MF_00017"/>
    </source>
</evidence>
<dbReference type="Proteomes" id="UP000231550">
    <property type="component" value="Unassembled WGS sequence"/>
</dbReference>